<accession>A0A0S3PRN2</accession>
<dbReference type="RefSeq" id="WP_096352548.1">
    <property type="nucleotide sequence ID" value="NZ_AP014946.1"/>
</dbReference>
<dbReference type="PANTHER" id="PTHR43798:SF33">
    <property type="entry name" value="HYDROLASE, PUTATIVE (AFU_ORTHOLOGUE AFUA_2G14860)-RELATED"/>
    <property type="match status" value="1"/>
</dbReference>
<dbReference type="PANTHER" id="PTHR43798">
    <property type="entry name" value="MONOACYLGLYCEROL LIPASE"/>
    <property type="match status" value="1"/>
</dbReference>
<reference evidence="2 3" key="1">
    <citation type="submission" date="2015-08" db="EMBL/GenBank/DDBJ databases">
        <title>Investigation of the bacterial diversity of lava forest soil.</title>
        <authorList>
            <person name="Lee J.S."/>
        </authorList>
    </citation>
    <scope>NUCLEOTIDE SEQUENCE [LARGE SCALE GENOMIC DNA]</scope>
    <source>
        <strain evidence="2 3">GJW-30</strain>
    </source>
</reference>
<feature type="domain" description="AB hydrolase-1" evidence="1">
    <location>
        <begin position="23"/>
        <end position="242"/>
    </location>
</feature>
<gene>
    <name evidence="2" type="ORF">GJW-30_1_01038</name>
</gene>
<evidence type="ECO:0000313" key="2">
    <source>
        <dbReference type="EMBL" id="BAT58512.1"/>
    </source>
</evidence>
<dbReference type="SUPFAM" id="SSF53474">
    <property type="entry name" value="alpha/beta-Hydrolases"/>
    <property type="match status" value="1"/>
</dbReference>
<dbReference type="InterPro" id="IPR000073">
    <property type="entry name" value="AB_hydrolase_1"/>
</dbReference>
<dbReference type="OrthoDB" id="9779853at2"/>
<dbReference type="InterPro" id="IPR050266">
    <property type="entry name" value="AB_hydrolase_sf"/>
</dbReference>
<dbReference type="Pfam" id="PF12697">
    <property type="entry name" value="Abhydrolase_6"/>
    <property type="match status" value="1"/>
</dbReference>
<dbReference type="AlphaFoldDB" id="A0A0S3PRN2"/>
<name>A0A0S3PRN2_9BRAD</name>
<dbReference type="Gene3D" id="3.40.50.1820">
    <property type="entry name" value="alpha/beta hydrolase"/>
    <property type="match status" value="1"/>
</dbReference>
<dbReference type="Proteomes" id="UP000236884">
    <property type="component" value="Chromosome"/>
</dbReference>
<proteinExistence type="predicted"/>
<dbReference type="GO" id="GO:0016020">
    <property type="term" value="C:membrane"/>
    <property type="evidence" value="ECO:0007669"/>
    <property type="project" value="TreeGrafter"/>
</dbReference>
<sequence length="291" mass="32293">MLIDGRDLETAWCGPAPDKAPTLVLLHEGLGCVSMWKDFPQKLSERTGYGVFVYSRFGYGKSDAKPLPWPVTYMHDEAALLGRILDAAKIKHCVLVGHSDGASIATIYAGSNQDFRVRGLALMAPHFFVEEMNLDQIVAVRKSFETDGLRGRLTRHHGTNVDNAFYGWNAAWLSPAFRDWRIDDAVAHLRVPVLVIQGRDDPYGTMAQVELAQADTYCPCDVLILDHCGHAPQIEKPAETLAAVAEFSHRTLTVHEGLQPAALMHYFASFRFTASADLMHNNSCLGRKRPC</sequence>
<dbReference type="EMBL" id="AP014946">
    <property type="protein sequence ID" value="BAT58512.1"/>
    <property type="molecule type" value="Genomic_DNA"/>
</dbReference>
<evidence type="ECO:0000259" key="1">
    <source>
        <dbReference type="Pfam" id="PF12697"/>
    </source>
</evidence>
<evidence type="ECO:0000313" key="3">
    <source>
        <dbReference type="Proteomes" id="UP000236884"/>
    </source>
</evidence>
<dbReference type="KEGG" id="vgo:GJW-30_1_01038"/>
<protein>
    <submittedName>
        <fullName evidence="2">Haloalkane dehalogenase</fullName>
    </submittedName>
</protein>
<keyword evidence="3" id="KW-1185">Reference proteome</keyword>
<organism evidence="2 3">
    <name type="scientific">Variibacter gotjawalensis</name>
    <dbReference type="NCBI Taxonomy" id="1333996"/>
    <lineage>
        <taxon>Bacteria</taxon>
        <taxon>Pseudomonadati</taxon>
        <taxon>Pseudomonadota</taxon>
        <taxon>Alphaproteobacteria</taxon>
        <taxon>Hyphomicrobiales</taxon>
        <taxon>Nitrobacteraceae</taxon>
        <taxon>Variibacter</taxon>
    </lineage>
</organism>
<dbReference type="InterPro" id="IPR029058">
    <property type="entry name" value="AB_hydrolase_fold"/>
</dbReference>